<keyword evidence="2" id="KW-1185">Reference proteome</keyword>
<comment type="caution">
    <text evidence="1">The sequence shown here is derived from an EMBL/GenBank/DDBJ whole genome shotgun (WGS) entry which is preliminary data.</text>
</comment>
<reference evidence="1 2" key="1">
    <citation type="journal article" date="2015" name="Nat. Commun.">
        <title>Lucilia cuprina genome unlocks parasitic fly biology to underpin future interventions.</title>
        <authorList>
            <person name="Anstead C.A."/>
            <person name="Korhonen P.K."/>
            <person name="Young N.D."/>
            <person name="Hall R.S."/>
            <person name="Jex A.R."/>
            <person name="Murali S.C."/>
            <person name="Hughes D.S."/>
            <person name="Lee S.F."/>
            <person name="Perry T."/>
            <person name="Stroehlein A.J."/>
            <person name="Ansell B.R."/>
            <person name="Breugelmans B."/>
            <person name="Hofmann A."/>
            <person name="Qu J."/>
            <person name="Dugan S."/>
            <person name="Lee S.L."/>
            <person name="Chao H."/>
            <person name="Dinh H."/>
            <person name="Han Y."/>
            <person name="Doddapaneni H.V."/>
            <person name="Worley K.C."/>
            <person name="Muzny D.M."/>
            <person name="Ioannidis P."/>
            <person name="Waterhouse R.M."/>
            <person name="Zdobnov E.M."/>
            <person name="James P.J."/>
            <person name="Bagnall N.H."/>
            <person name="Kotze A.C."/>
            <person name="Gibbs R.A."/>
            <person name="Richards S."/>
            <person name="Batterham P."/>
            <person name="Gasser R.B."/>
        </authorList>
    </citation>
    <scope>NUCLEOTIDE SEQUENCE [LARGE SCALE GENOMIC DNA]</scope>
    <source>
        <strain evidence="1 2">LS</strain>
        <tissue evidence="1">Full body</tissue>
    </source>
</reference>
<dbReference type="EMBL" id="JRES01000984">
    <property type="protein sequence ID" value="KNC26495.1"/>
    <property type="molecule type" value="Genomic_DNA"/>
</dbReference>
<evidence type="ECO:0000313" key="2">
    <source>
        <dbReference type="Proteomes" id="UP000037069"/>
    </source>
</evidence>
<dbReference type="AlphaFoldDB" id="A0A0L0C2E4"/>
<gene>
    <name evidence="1" type="ORF">FF38_08569</name>
</gene>
<accession>A0A0L0C2E4</accession>
<dbReference type="Proteomes" id="UP000037069">
    <property type="component" value="Unassembled WGS sequence"/>
</dbReference>
<dbReference type="OrthoDB" id="8060032at2759"/>
<protein>
    <submittedName>
        <fullName evidence="1">Uncharacterized protein</fullName>
    </submittedName>
</protein>
<organism evidence="1 2">
    <name type="scientific">Lucilia cuprina</name>
    <name type="common">Green bottle fly</name>
    <name type="synonym">Australian sheep blowfly</name>
    <dbReference type="NCBI Taxonomy" id="7375"/>
    <lineage>
        <taxon>Eukaryota</taxon>
        <taxon>Metazoa</taxon>
        <taxon>Ecdysozoa</taxon>
        <taxon>Arthropoda</taxon>
        <taxon>Hexapoda</taxon>
        <taxon>Insecta</taxon>
        <taxon>Pterygota</taxon>
        <taxon>Neoptera</taxon>
        <taxon>Endopterygota</taxon>
        <taxon>Diptera</taxon>
        <taxon>Brachycera</taxon>
        <taxon>Muscomorpha</taxon>
        <taxon>Oestroidea</taxon>
        <taxon>Calliphoridae</taxon>
        <taxon>Luciliinae</taxon>
        <taxon>Lucilia</taxon>
    </lineage>
</organism>
<sequence>MDVLPNDDELLLMELERRDGIYSFIFHELEANKLQTEEQHKIKESNKNLMFNEHLIKWELKSEITTKNTPLLSTTLNSSQPHAKTDECIKNSTTIFNNSWHRMQATKSLNSNLPYQVHFSAPAYPSFQQVCSLRSLNVRRAKSPFSHIHTTLVRNRRHELKETAEYKNYMDDISKIADLRDLFPLDPDVHAPFAEDSENVRNSKSSRFMIKGSQFLK</sequence>
<evidence type="ECO:0000313" key="1">
    <source>
        <dbReference type="EMBL" id="KNC26495.1"/>
    </source>
</evidence>
<proteinExistence type="predicted"/>
<name>A0A0L0C2E4_LUCCU</name>